<dbReference type="Proteomes" id="UP001302602">
    <property type="component" value="Unassembled WGS sequence"/>
</dbReference>
<comment type="caution">
    <text evidence="2">The sequence shown here is derived from an EMBL/GenBank/DDBJ whole genome shotgun (WGS) entry which is preliminary data.</text>
</comment>
<proteinExistence type="predicted"/>
<evidence type="ECO:0000313" key="3">
    <source>
        <dbReference type="Proteomes" id="UP001302602"/>
    </source>
</evidence>
<protein>
    <recommendedName>
        <fullName evidence="4">VOC domain-containing protein</fullName>
    </recommendedName>
</protein>
<feature type="compositionally biased region" description="Acidic residues" evidence="1">
    <location>
        <begin position="574"/>
        <end position="585"/>
    </location>
</feature>
<accession>A0AAN6U0Q2</accession>
<evidence type="ECO:0000256" key="1">
    <source>
        <dbReference type="SAM" id="MobiDB-lite"/>
    </source>
</evidence>
<evidence type="ECO:0008006" key="4">
    <source>
        <dbReference type="Google" id="ProtNLM"/>
    </source>
</evidence>
<feature type="compositionally biased region" description="Low complexity" evidence="1">
    <location>
        <begin position="418"/>
        <end position="427"/>
    </location>
</feature>
<feature type="compositionally biased region" description="Low complexity" evidence="1">
    <location>
        <begin position="379"/>
        <end position="390"/>
    </location>
</feature>
<feature type="compositionally biased region" description="Basic and acidic residues" evidence="1">
    <location>
        <begin position="391"/>
        <end position="401"/>
    </location>
</feature>
<feature type="region of interest" description="Disordered" evidence="1">
    <location>
        <begin position="562"/>
        <end position="603"/>
    </location>
</feature>
<organism evidence="2 3">
    <name type="scientific">Parathielavia appendiculata</name>
    <dbReference type="NCBI Taxonomy" id="2587402"/>
    <lineage>
        <taxon>Eukaryota</taxon>
        <taxon>Fungi</taxon>
        <taxon>Dikarya</taxon>
        <taxon>Ascomycota</taxon>
        <taxon>Pezizomycotina</taxon>
        <taxon>Sordariomycetes</taxon>
        <taxon>Sordariomycetidae</taxon>
        <taxon>Sordariales</taxon>
        <taxon>Chaetomiaceae</taxon>
        <taxon>Parathielavia</taxon>
    </lineage>
</organism>
<name>A0AAN6U0Q2_9PEZI</name>
<feature type="region of interest" description="Disordered" evidence="1">
    <location>
        <begin position="185"/>
        <end position="240"/>
    </location>
</feature>
<feature type="region of interest" description="Disordered" evidence="1">
    <location>
        <begin position="271"/>
        <end position="513"/>
    </location>
</feature>
<dbReference type="AlphaFoldDB" id="A0AAN6U0Q2"/>
<evidence type="ECO:0000313" key="2">
    <source>
        <dbReference type="EMBL" id="KAK4124212.1"/>
    </source>
</evidence>
<feature type="compositionally biased region" description="Polar residues" evidence="1">
    <location>
        <begin position="187"/>
        <end position="196"/>
    </location>
</feature>
<keyword evidence="3" id="KW-1185">Reference proteome</keyword>
<dbReference type="RefSeq" id="XP_062647983.1">
    <property type="nucleotide sequence ID" value="XM_062788868.1"/>
</dbReference>
<dbReference type="GeneID" id="87825638"/>
<gene>
    <name evidence="2" type="ORF">N657DRAFT_572182</name>
</gene>
<feature type="compositionally biased region" description="Polar residues" evidence="1">
    <location>
        <begin position="473"/>
        <end position="488"/>
    </location>
</feature>
<dbReference type="EMBL" id="MU853227">
    <property type="protein sequence ID" value="KAK4124212.1"/>
    <property type="molecule type" value="Genomic_DNA"/>
</dbReference>
<dbReference type="PANTHER" id="PTHR35006">
    <property type="entry name" value="GLYOXALASE FAMILY PROTEIN (AFU_ORTHOLOGUE AFUA_5G14830)"/>
    <property type="match status" value="1"/>
</dbReference>
<dbReference type="PANTHER" id="PTHR35006:SF3">
    <property type="entry name" value="GLYOXALASE FAMILY PROTEIN (AFU_ORTHOLOGUE AFUA_3G06020)"/>
    <property type="match status" value="1"/>
</dbReference>
<feature type="compositionally biased region" description="Basic and acidic residues" evidence="1">
    <location>
        <begin position="271"/>
        <end position="281"/>
    </location>
</feature>
<sequence length="603" mass="65739">MLPFLEVEHLPSSSSFYLAIIQPLGLRYFSTEDGHFPSIVYGDSLRTTPIFQIRQVVSSRDRPLRTSHIVLSAPSAAAADEAYEFALRANPDSRDTHPRHIADSYAAAASGASSRRTRTSGGGTRVFITDFVGNMMEIVYQPPPDYPSHYSGSTIRHTRSTSEEACRILEWNYDVASSALPCPAGPSSVSTASVRTPSRRSHAARYLEDDDQPQPGIRRSVTTAGSSVYEPATSARENSNGLSAGAVVGTLLGVAAGAALGGAFTYNMVKSDKSRSSRLQEYDVPPFPRRSTFPEKYDGYSSSDRKSRYADVERGVEKLRRYQSDYPPAPASDYRRPPPEYIARYSSHVDSPPPPRSRSRAADDDIVVNDDSRGRHPSSRSSRAPSAAARPRSESATHREPFAAGVENNPWAADYHRGSSYVSSRSSTRPRDHHPPIVQRSYTYDTPVDRESYVSARSRRSNSTVRGGPSPEPYTTSSNTRPGSNSRVTTTTTTRKTYKVGSSGGGSSPRSYISYGNSRLPSYVSARDIPLPDSRAPTYISARDVLLPASKPATYVSARHVPLPESRVGTGKWEDEDDGEEDDADSIAPSDSISCVGSRGRGR</sequence>
<dbReference type="Gene3D" id="3.10.180.10">
    <property type="entry name" value="2,3-Dihydroxybiphenyl 1,2-Dioxygenase, domain 1"/>
    <property type="match status" value="1"/>
</dbReference>
<reference evidence="2" key="1">
    <citation type="journal article" date="2023" name="Mol. Phylogenet. Evol.">
        <title>Genome-scale phylogeny and comparative genomics of the fungal order Sordariales.</title>
        <authorList>
            <person name="Hensen N."/>
            <person name="Bonometti L."/>
            <person name="Westerberg I."/>
            <person name="Brannstrom I.O."/>
            <person name="Guillou S."/>
            <person name="Cros-Aarteil S."/>
            <person name="Calhoun S."/>
            <person name="Haridas S."/>
            <person name="Kuo A."/>
            <person name="Mondo S."/>
            <person name="Pangilinan J."/>
            <person name="Riley R."/>
            <person name="LaButti K."/>
            <person name="Andreopoulos B."/>
            <person name="Lipzen A."/>
            <person name="Chen C."/>
            <person name="Yan M."/>
            <person name="Daum C."/>
            <person name="Ng V."/>
            <person name="Clum A."/>
            <person name="Steindorff A."/>
            <person name="Ohm R.A."/>
            <person name="Martin F."/>
            <person name="Silar P."/>
            <person name="Natvig D.O."/>
            <person name="Lalanne C."/>
            <person name="Gautier V."/>
            <person name="Ament-Velasquez S.L."/>
            <person name="Kruys A."/>
            <person name="Hutchinson M.I."/>
            <person name="Powell A.J."/>
            <person name="Barry K."/>
            <person name="Miller A.N."/>
            <person name="Grigoriev I.V."/>
            <person name="Debuchy R."/>
            <person name="Gladieux P."/>
            <person name="Hiltunen Thoren M."/>
            <person name="Johannesson H."/>
        </authorList>
    </citation>
    <scope>NUCLEOTIDE SEQUENCE</scope>
    <source>
        <strain evidence="2">CBS 731.68</strain>
    </source>
</reference>
<feature type="compositionally biased region" description="Basic and acidic residues" evidence="1">
    <location>
        <begin position="292"/>
        <end position="323"/>
    </location>
</feature>
<dbReference type="InterPro" id="IPR029068">
    <property type="entry name" value="Glyas_Bleomycin-R_OHBP_Dase"/>
</dbReference>
<reference evidence="2" key="2">
    <citation type="submission" date="2023-05" db="EMBL/GenBank/DDBJ databases">
        <authorList>
            <consortium name="Lawrence Berkeley National Laboratory"/>
            <person name="Steindorff A."/>
            <person name="Hensen N."/>
            <person name="Bonometti L."/>
            <person name="Westerberg I."/>
            <person name="Brannstrom I.O."/>
            <person name="Guillou S."/>
            <person name="Cros-Aarteil S."/>
            <person name="Calhoun S."/>
            <person name="Haridas S."/>
            <person name="Kuo A."/>
            <person name="Mondo S."/>
            <person name="Pangilinan J."/>
            <person name="Riley R."/>
            <person name="Labutti K."/>
            <person name="Andreopoulos B."/>
            <person name="Lipzen A."/>
            <person name="Chen C."/>
            <person name="Yanf M."/>
            <person name="Daum C."/>
            <person name="Ng V."/>
            <person name="Clum A."/>
            <person name="Ohm R."/>
            <person name="Martin F."/>
            <person name="Silar P."/>
            <person name="Natvig D."/>
            <person name="Lalanne C."/>
            <person name="Gautier V."/>
            <person name="Ament-Velasquez S.L."/>
            <person name="Kruys A."/>
            <person name="Hutchinson M.I."/>
            <person name="Powell A.J."/>
            <person name="Barry K."/>
            <person name="Miller A.N."/>
            <person name="Grigoriev I.V."/>
            <person name="Debuchy R."/>
            <person name="Gladieux P."/>
            <person name="Thoren M.H."/>
            <person name="Johannesson H."/>
        </authorList>
    </citation>
    <scope>NUCLEOTIDE SEQUENCE</scope>
    <source>
        <strain evidence="2">CBS 731.68</strain>
    </source>
</reference>